<feature type="compositionally biased region" description="Polar residues" evidence="1">
    <location>
        <begin position="68"/>
        <end position="85"/>
    </location>
</feature>
<dbReference type="InterPro" id="IPR040015">
    <property type="entry name" value="UBL3-like"/>
</dbReference>
<dbReference type="InterPro" id="IPR039540">
    <property type="entry name" value="UBL3-like_ubiquitin_dom"/>
</dbReference>
<evidence type="ECO:0000256" key="1">
    <source>
        <dbReference type="SAM" id="MobiDB-lite"/>
    </source>
</evidence>
<feature type="domain" description="UBL3-like ubiquitin" evidence="2">
    <location>
        <begin position="148"/>
        <end position="197"/>
    </location>
</feature>
<evidence type="ECO:0000313" key="4">
    <source>
        <dbReference type="Proteomes" id="UP000078343"/>
    </source>
</evidence>
<dbReference type="PANTHER" id="PTHR13169:SF0">
    <property type="entry name" value="UBIQUITIN-LIKE PROTEIN 3"/>
    <property type="match status" value="1"/>
</dbReference>
<dbReference type="Gene3D" id="3.10.20.90">
    <property type="entry name" value="Phosphatidylinositol 3-kinase Catalytic Subunit, Chain A, domain 1"/>
    <property type="match status" value="1"/>
</dbReference>
<dbReference type="RefSeq" id="XP_018699141.1">
    <property type="nucleotide sequence ID" value="XM_018833262.1"/>
</dbReference>
<dbReference type="GeneID" id="30005916"/>
<feature type="region of interest" description="Disordered" evidence="1">
    <location>
        <begin position="1"/>
        <end position="107"/>
    </location>
</feature>
<feature type="compositionally biased region" description="Low complexity" evidence="1">
    <location>
        <begin position="21"/>
        <end position="41"/>
    </location>
</feature>
<dbReference type="EMBL" id="LVYI01000001">
    <property type="protein sequence ID" value="OAP65774.1"/>
    <property type="molecule type" value="Genomic_DNA"/>
</dbReference>
<dbReference type="OrthoDB" id="1043111at2759"/>
<dbReference type="Proteomes" id="UP000078343">
    <property type="component" value="Unassembled WGS sequence"/>
</dbReference>
<dbReference type="SUPFAM" id="SSF54236">
    <property type="entry name" value="Ubiquitin-like"/>
    <property type="match status" value="1"/>
</dbReference>
<reference evidence="3 4" key="1">
    <citation type="submission" date="2016-04" db="EMBL/GenBank/DDBJ databases">
        <title>Draft genome of Fonsecaea erecta CBS 125763.</title>
        <authorList>
            <person name="Weiss V.A."/>
            <person name="Vicente V.A."/>
            <person name="Raittz R.T."/>
            <person name="Moreno L.F."/>
            <person name="De Souza E.M."/>
            <person name="Pedrosa F.O."/>
            <person name="Steffens M.B."/>
            <person name="Faoro H."/>
            <person name="Tadra-Sfeir M.Z."/>
            <person name="Najafzadeh M.J."/>
            <person name="Felipe M.S."/>
            <person name="Teixeira M."/>
            <person name="Sun J."/>
            <person name="Xi L."/>
            <person name="Gomes R."/>
            <person name="De Azevedo C.M."/>
            <person name="Salgado C.G."/>
            <person name="Da Silva M.B."/>
            <person name="Nascimento M.F."/>
            <person name="Queiroz-Telles F."/>
            <person name="Attili D.S."/>
            <person name="Gorbushina A."/>
        </authorList>
    </citation>
    <scope>NUCLEOTIDE SEQUENCE [LARGE SCALE GENOMIC DNA]</scope>
    <source>
        <strain evidence="3 4">CBS 125763</strain>
    </source>
</reference>
<dbReference type="Pfam" id="PF13881">
    <property type="entry name" value="Rad60-SLD_2"/>
    <property type="match status" value="1"/>
</dbReference>
<protein>
    <recommendedName>
        <fullName evidence="2">UBL3-like ubiquitin domain-containing protein</fullName>
    </recommendedName>
</protein>
<keyword evidence="4" id="KW-1185">Reference proteome</keyword>
<dbReference type="AlphaFoldDB" id="A0A179A0V9"/>
<sequence>MSNLPSDPAASSDPPPPTSSSPPDTMSSPPNESPLPSSLGPQRTDTNTAMVQSMSPPPPPVADADPQQKISRQFSTAIGPSSDDPSPTVPAKDEAPATTTTTTTTTSAAGPALTVTLLLTSGARHPFKLDNKYFAKRNVEVPENDPFNLSVYKLKELILREWREEWEAKPSSPTSIRLISMGKLLDDKASLKGEQFGRDATARGVELQKLTLRSTDYKFSVDAPNVLHMTIKPQDFVEEEDAKGGKSTYSAHREGEGRSPGCRCIIM</sequence>
<dbReference type="InterPro" id="IPR029071">
    <property type="entry name" value="Ubiquitin-like_domsf"/>
</dbReference>
<dbReference type="STRING" id="1367422.A0A179A0V9"/>
<comment type="caution">
    <text evidence="3">The sequence shown here is derived from an EMBL/GenBank/DDBJ whole genome shotgun (WGS) entry which is preliminary data.</text>
</comment>
<proteinExistence type="predicted"/>
<evidence type="ECO:0000259" key="2">
    <source>
        <dbReference type="Pfam" id="PF13881"/>
    </source>
</evidence>
<accession>A0A179A0V9</accession>
<gene>
    <name evidence="3" type="ORF">AYL99_01746</name>
</gene>
<organism evidence="3 4">
    <name type="scientific">Fonsecaea erecta</name>
    <dbReference type="NCBI Taxonomy" id="1367422"/>
    <lineage>
        <taxon>Eukaryota</taxon>
        <taxon>Fungi</taxon>
        <taxon>Dikarya</taxon>
        <taxon>Ascomycota</taxon>
        <taxon>Pezizomycotina</taxon>
        <taxon>Eurotiomycetes</taxon>
        <taxon>Chaetothyriomycetidae</taxon>
        <taxon>Chaetothyriales</taxon>
        <taxon>Herpotrichiellaceae</taxon>
        <taxon>Fonsecaea</taxon>
    </lineage>
</organism>
<dbReference type="PANTHER" id="PTHR13169">
    <property type="entry name" value="UBIQUITIN-LIKE PROTEIN 3 HCG-1 PROTEIN"/>
    <property type="match status" value="1"/>
</dbReference>
<name>A0A179A0V9_9EURO</name>
<feature type="compositionally biased region" description="Low complexity" evidence="1">
    <location>
        <begin position="1"/>
        <end position="12"/>
    </location>
</feature>
<evidence type="ECO:0000313" key="3">
    <source>
        <dbReference type="EMBL" id="OAP65774.1"/>
    </source>
</evidence>
<feature type="region of interest" description="Disordered" evidence="1">
    <location>
        <begin position="239"/>
        <end position="260"/>
    </location>
</feature>